<accession>A0A199XNX5</accession>
<sequence length="719" mass="77400">MKQHLLLLFLFVFCFFQFGLAHSTIPSNEKKQKRTLSKAACIKKTVANIAPTLTATGNQTYCPLTNINIVTNISITDPDDTSTEAIYIQISSGYSLGQDVLFLSNVSAHPAIKSSWNAAEGKLTLNSPTGVAVSYTDFVNAIKDVQFNNSSATAAGSRSFSISIGQANYLPRNGHYYEYVPNVGITWTSAKAAAELRTYYGLKGYLATLTAADEAQLAGKQAPGAGWIGGSDAETEGVWKWVTGPEAGTIFWNGNANGTTPNFAFWNTSEPNQSGDEDYAHITAPGIGIAGSWNDLSNTGAPSGDYQPKGFIVEYGGMPGDPVLQLSASTSITIPSILSTTPATKCDPGSLILQATASIGTINWYDQNSGGNLIGSGSSFTTPSINTTTTYYVSTTSGGCTSNRTAVIATINLIPTITSTNSPVSHCGPAGVTLTATPSSGTIHWYADTTSTTKLGTGTTYVTPFLNASTTYYAEAVNTNCTNGTRVPVEVKIYPLPAVTNEEKIICQSNPLTLDAGLSGMSYLWSTGATTATIQVNNVGNFYVDITSPAPENCTSRKNFTVIRQIVPEIKAVVVNETTVTIEVTNTAPYFEYSLDNISYQPSNVFINVPAGIQTAYVRDSSFCNWDQEQFIVIAPPKFFTPNNDGYNDVWYVKDFETFPEARITIFDRYGKLLIELSPSKVSWDGSFNQNPLPSTDYWYVLKLDDSGIEKRGHFSLKR</sequence>
<dbReference type="NCBIfam" id="TIGR04131">
    <property type="entry name" value="Bac_Flav_CTERM"/>
    <property type="match status" value="1"/>
</dbReference>
<feature type="domain" description="C-type lectin" evidence="1">
    <location>
        <begin position="172"/>
        <end position="295"/>
    </location>
</feature>
<dbReference type="PROSITE" id="PS50041">
    <property type="entry name" value="C_TYPE_LECTIN_2"/>
    <property type="match status" value="1"/>
</dbReference>
<dbReference type="Proteomes" id="UP000093807">
    <property type="component" value="Unassembled WGS sequence"/>
</dbReference>
<dbReference type="InterPro" id="IPR016187">
    <property type="entry name" value="CTDL_fold"/>
</dbReference>
<keyword evidence="3" id="KW-1185">Reference proteome</keyword>
<dbReference type="InterPro" id="IPR034007">
    <property type="entry name" value="CTLD_bac"/>
</dbReference>
<dbReference type="InterPro" id="IPR016186">
    <property type="entry name" value="C-type_lectin-like/link_sf"/>
</dbReference>
<dbReference type="RefSeq" id="WP_082923294.1">
    <property type="nucleotide sequence ID" value="NZ_JMTM01000070.1"/>
</dbReference>
<protein>
    <recommendedName>
        <fullName evidence="1">C-type lectin domain-containing protein</fullName>
    </recommendedName>
</protein>
<evidence type="ECO:0000259" key="1">
    <source>
        <dbReference type="PROSITE" id="PS50041"/>
    </source>
</evidence>
<dbReference type="InterPro" id="IPR044023">
    <property type="entry name" value="Ig_7"/>
</dbReference>
<dbReference type="InterPro" id="IPR026341">
    <property type="entry name" value="T9SS_type_B"/>
</dbReference>
<organism evidence="2 3">
    <name type="scientific">Flavobacterium succinicans</name>
    <dbReference type="NCBI Taxonomy" id="29536"/>
    <lineage>
        <taxon>Bacteria</taxon>
        <taxon>Pseudomonadati</taxon>
        <taxon>Bacteroidota</taxon>
        <taxon>Flavobacteriia</taxon>
        <taxon>Flavobacteriales</taxon>
        <taxon>Flavobacteriaceae</taxon>
        <taxon>Flavobacterium</taxon>
    </lineage>
</organism>
<dbReference type="EMBL" id="JMTM01000070">
    <property type="protein sequence ID" value="OAZ02956.1"/>
    <property type="molecule type" value="Genomic_DNA"/>
</dbReference>
<dbReference type="Pfam" id="PF19081">
    <property type="entry name" value="Ig_7"/>
    <property type="match status" value="2"/>
</dbReference>
<gene>
    <name evidence="2" type="ORF">FLB_26280</name>
</gene>
<dbReference type="CDD" id="cd03603">
    <property type="entry name" value="CLECT_VCBS"/>
    <property type="match status" value="1"/>
</dbReference>
<dbReference type="OrthoDB" id="9765926at2"/>
<dbReference type="PATRIC" id="fig|29536.5.peg.2726"/>
<dbReference type="Pfam" id="PF13585">
    <property type="entry name" value="CHU_C"/>
    <property type="match status" value="1"/>
</dbReference>
<dbReference type="SUPFAM" id="SSF56436">
    <property type="entry name" value="C-type lectin-like"/>
    <property type="match status" value="1"/>
</dbReference>
<name>A0A199XNX5_9FLAO</name>
<proteinExistence type="predicted"/>
<reference evidence="2 3" key="1">
    <citation type="submission" date="2016-06" db="EMBL/GenBank/DDBJ databases">
        <title>Draft genome sequence of Flavobacterium succinicans strain DD5b.</title>
        <authorList>
            <person name="Poehlein A."/>
            <person name="Daniel R."/>
            <person name="Simeonova D.D."/>
        </authorList>
    </citation>
    <scope>NUCLEOTIDE SEQUENCE [LARGE SCALE GENOMIC DNA]</scope>
    <source>
        <strain evidence="2 3">DD5b</strain>
    </source>
</reference>
<comment type="caution">
    <text evidence="2">The sequence shown here is derived from an EMBL/GenBank/DDBJ whole genome shotgun (WGS) entry which is preliminary data.</text>
</comment>
<evidence type="ECO:0000313" key="2">
    <source>
        <dbReference type="EMBL" id="OAZ02956.1"/>
    </source>
</evidence>
<dbReference type="AlphaFoldDB" id="A0A199XNX5"/>
<dbReference type="InterPro" id="IPR001304">
    <property type="entry name" value="C-type_lectin-like"/>
</dbReference>
<dbReference type="Gene3D" id="3.10.100.10">
    <property type="entry name" value="Mannose-Binding Protein A, subunit A"/>
    <property type="match status" value="1"/>
</dbReference>
<evidence type="ECO:0000313" key="3">
    <source>
        <dbReference type="Proteomes" id="UP000093807"/>
    </source>
</evidence>